<protein>
    <submittedName>
        <fullName evidence="1">Uncharacterized protein</fullName>
    </submittedName>
</protein>
<accession>A0A0A9BCG6</accession>
<name>A0A0A9BCG6_ARUDO</name>
<reference evidence="1" key="1">
    <citation type="submission" date="2014-09" db="EMBL/GenBank/DDBJ databases">
        <authorList>
            <person name="Magalhaes I.L.F."/>
            <person name="Oliveira U."/>
            <person name="Santos F.R."/>
            <person name="Vidigal T.H.D.A."/>
            <person name="Brescovit A.D."/>
            <person name="Santos A.J."/>
        </authorList>
    </citation>
    <scope>NUCLEOTIDE SEQUENCE</scope>
    <source>
        <tissue evidence="1">Shoot tissue taken approximately 20 cm above the soil surface</tissue>
    </source>
</reference>
<dbReference type="AlphaFoldDB" id="A0A0A9BCG6"/>
<dbReference type="EMBL" id="GBRH01236874">
    <property type="protein sequence ID" value="JAD61021.1"/>
    <property type="molecule type" value="Transcribed_RNA"/>
</dbReference>
<proteinExistence type="predicted"/>
<organism evidence="1">
    <name type="scientific">Arundo donax</name>
    <name type="common">Giant reed</name>
    <name type="synonym">Donax arundinaceus</name>
    <dbReference type="NCBI Taxonomy" id="35708"/>
    <lineage>
        <taxon>Eukaryota</taxon>
        <taxon>Viridiplantae</taxon>
        <taxon>Streptophyta</taxon>
        <taxon>Embryophyta</taxon>
        <taxon>Tracheophyta</taxon>
        <taxon>Spermatophyta</taxon>
        <taxon>Magnoliopsida</taxon>
        <taxon>Liliopsida</taxon>
        <taxon>Poales</taxon>
        <taxon>Poaceae</taxon>
        <taxon>PACMAD clade</taxon>
        <taxon>Arundinoideae</taxon>
        <taxon>Arundineae</taxon>
        <taxon>Arundo</taxon>
    </lineage>
</organism>
<reference evidence="1" key="2">
    <citation type="journal article" date="2015" name="Data Brief">
        <title>Shoot transcriptome of the giant reed, Arundo donax.</title>
        <authorList>
            <person name="Barrero R.A."/>
            <person name="Guerrero F.D."/>
            <person name="Moolhuijzen P."/>
            <person name="Goolsby J.A."/>
            <person name="Tidwell J."/>
            <person name="Bellgard S.E."/>
            <person name="Bellgard M.I."/>
        </authorList>
    </citation>
    <scope>NUCLEOTIDE SEQUENCE</scope>
    <source>
        <tissue evidence="1">Shoot tissue taken approximately 20 cm above the soil surface</tissue>
    </source>
</reference>
<sequence>MSQTTNALYPYIIANLISNDSRLSA</sequence>
<evidence type="ECO:0000313" key="1">
    <source>
        <dbReference type="EMBL" id="JAD61021.1"/>
    </source>
</evidence>